<dbReference type="EC" id="1.14.13.149" evidence="2"/>
<organism evidence="2 3">
    <name type="scientific">Streptosporangium sandarakinum</name>
    <dbReference type="NCBI Taxonomy" id="1260955"/>
    <lineage>
        <taxon>Bacteria</taxon>
        <taxon>Bacillati</taxon>
        <taxon>Actinomycetota</taxon>
        <taxon>Actinomycetes</taxon>
        <taxon>Streptosporangiales</taxon>
        <taxon>Streptosporangiaceae</taxon>
        <taxon>Streptosporangium</taxon>
    </lineage>
</organism>
<feature type="compositionally biased region" description="Pro residues" evidence="1">
    <location>
        <begin position="1"/>
        <end position="10"/>
    </location>
</feature>
<feature type="region of interest" description="Disordered" evidence="1">
    <location>
        <begin position="1"/>
        <end position="27"/>
    </location>
</feature>
<dbReference type="InterPro" id="IPR009078">
    <property type="entry name" value="Ferritin-like_SF"/>
</dbReference>
<dbReference type="Gene3D" id="1.20.1260.10">
    <property type="match status" value="1"/>
</dbReference>
<name>A0A852UMY7_9ACTN</name>
<dbReference type="PANTHER" id="PTHR30458:SF0">
    <property type="entry name" value="1,2-PHENYLACETYL-COA EPOXIDASE, SUBUNIT C"/>
    <property type="match status" value="1"/>
</dbReference>
<protein>
    <submittedName>
        <fullName evidence="2">Ring-1,2-phenylacetyl-CoA epoxidase subunit PaaC</fullName>
        <ecNumber evidence="2">1.14.13.149</ecNumber>
    </submittedName>
</protein>
<dbReference type="PIRSF" id="PIRSF037834">
    <property type="entry name" value="PA_CoA_Oase3"/>
    <property type="match status" value="1"/>
</dbReference>
<dbReference type="InterPro" id="IPR052703">
    <property type="entry name" value="Aromatic_CoA_ox/epox"/>
</dbReference>
<reference evidence="2 3" key="1">
    <citation type="submission" date="2020-07" db="EMBL/GenBank/DDBJ databases">
        <title>Sequencing the genomes of 1000 actinobacteria strains.</title>
        <authorList>
            <person name="Klenk H.-P."/>
        </authorList>
    </citation>
    <scope>NUCLEOTIDE SEQUENCE [LARGE SCALE GENOMIC DNA]</scope>
    <source>
        <strain evidence="2 3">DSM 45763</strain>
    </source>
</reference>
<dbReference type="InterPro" id="IPR012347">
    <property type="entry name" value="Ferritin-like"/>
</dbReference>
<sequence>MNEPTAPPAGPDAAGDPGARGFAVRGSVEPGSVARGSGAGSLLAGEPGLPGYVLGLGDDALVAAQRVAEWCARAPQLEEDVALANIALDLLGQARALLSYAGELEGLGRDEDALAYTRDERDFRNVQLVELPDRDFAVTVAKMLFFGVYQHLLYTALSSSADARLAGIAAKAAKETAYHTDHAVTWTLRLGDGTAESHRRMQAAVDEVWPFTHELFEPFPPVPGTVDPAGLRGAWLEPVERVLREATLRRPEDGWAPTGGRRGTHTEAFGHLLAELQYVHRAHPGARW</sequence>
<proteinExistence type="predicted"/>
<dbReference type="SUPFAM" id="SSF47240">
    <property type="entry name" value="Ferritin-like"/>
    <property type="match status" value="1"/>
</dbReference>
<dbReference type="InterPro" id="IPR007814">
    <property type="entry name" value="PaaA_PaaC"/>
</dbReference>
<dbReference type="EMBL" id="JACCCO010000001">
    <property type="protein sequence ID" value="NYF38292.1"/>
    <property type="molecule type" value="Genomic_DNA"/>
</dbReference>
<evidence type="ECO:0000256" key="1">
    <source>
        <dbReference type="SAM" id="MobiDB-lite"/>
    </source>
</evidence>
<accession>A0A852UMY7</accession>
<dbReference type="PANTHER" id="PTHR30458">
    <property type="entry name" value="PHENYLACETIC ACID DEGRADATION PROTEIN PAA"/>
    <property type="match status" value="1"/>
</dbReference>
<evidence type="ECO:0000313" key="3">
    <source>
        <dbReference type="Proteomes" id="UP000576393"/>
    </source>
</evidence>
<gene>
    <name evidence="2" type="ORF">HDA43_000451</name>
</gene>
<dbReference type="GO" id="GO:0010124">
    <property type="term" value="P:phenylacetate catabolic process"/>
    <property type="evidence" value="ECO:0007669"/>
    <property type="project" value="InterPro"/>
</dbReference>
<evidence type="ECO:0000313" key="2">
    <source>
        <dbReference type="EMBL" id="NYF38292.1"/>
    </source>
</evidence>
<keyword evidence="3" id="KW-1185">Reference proteome</keyword>
<dbReference type="Pfam" id="PF05138">
    <property type="entry name" value="PaaA_PaaC"/>
    <property type="match status" value="1"/>
</dbReference>
<dbReference type="Proteomes" id="UP000576393">
    <property type="component" value="Unassembled WGS sequence"/>
</dbReference>
<dbReference type="InterPro" id="IPR011882">
    <property type="entry name" value="PaaC"/>
</dbReference>
<dbReference type="AlphaFoldDB" id="A0A852UMY7"/>
<keyword evidence="2" id="KW-0560">Oxidoreductase</keyword>
<comment type="caution">
    <text evidence="2">The sequence shown here is derived from an EMBL/GenBank/DDBJ whole genome shotgun (WGS) entry which is preliminary data.</text>
</comment>
<dbReference type="GO" id="GO:0097266">
    <property type="term" value="F:phenylacetyl-CoA 1,2-epoxidase activity"/>
    <property type="evidence" value="ECO:0007669"/>
    <property type="project" value="UniProtKB-EC"/>
</dbReference>
<dbReference type="NCBIfam" id="TIGR02158">
    <property type="entry name" value="PA_CoA_Oxy3"/>
    <property type="match status" value="1"/>
</dbReference>
<dbReference type="RefSeq" id="WP_179818063.1">
    <property type="nucleotide sequence ID" value="NZ_JACCCO010000001.1"/>
</dbReference>
<dbReference type="GO" id="GO:0005829">
    <property type="term" value="C:cytosol"/>
    <property type="evidence" value="ECO:0007669"/>
    <property type="project" value="TreeGrafter"/>
</dbReference>